<sequence length="398" mass="45960">MELFKYDKRVKLLRSLNLNLPTFGIFEGMQRFAILTEYLYPQYITWDRVTWRPRATPKVKLGPWWIYSILTILAASHFLFVGIHEIAAFRKVISLPQVLMLVVYLCFSFKWSTSRDEKGETHGLGLFLNCMVPAPVIMGFLTATVPILLDNLDPTYFFFRFVTWLPPFWKIIIRVMITLFFTVHGLTLIFGFVLYLLNSVLPIHTCLTYITNPKLFQHQISTSVSTENQISNLHFGVTLHLETAHIFTKVGNIAKFRQYFRKYQELQILNVVLNQVIVFILPVGLQIGVLAYSVFGYIVIKLIWTVPFPLSILSASIMLLTSAASHFLYPICTSLTLRSEKFAQFWKLQQISASKRKMLDSCRVLRIRVGPFYAIGKSSKATYMSLLLYYTITLVISI</sequence>
<evidence type="ECO:0000256" key="1">
    <source>
        <dbReference type="SAM" id="Phobius"/>
    </source>
</evidence>
<evidence type="ECO:0000313" key="3">
    <source>
        <dbReference type="Proteomes" id="UP000198287"/>
    </source>
</evidence>
<evidence type="ECO:0008006" key="4">
    <source>
        <dbReference type="Google" id="ProtNLM"/>
    </source>
</evidence>
<feature type="transmembrane region" description="Helical" evidence="1">
    <location>
        <begin position="93"/>
        <end position="112"/>
    </location>
</feature>
<name>A0A226D5S4_FOLCA</name>
<feature type="transmembrane region" description="Helical" evidence="1">
    <location>
        <begin position="271"/>
        <end position="300"/>
    </location>
</feature>
<keyword evidence="1" id="KW-0812">Transmembrane</keyword>
<reference evidence="2 3" key="1">
    <citation type="submission" date="2015-12" db="EMBL/GenBank/DDBJ databases">
        <title>The genome of Folsomia candida.</title>
        <authorList>
            <person name="Faddeeva A."/>
            <person name="Derks M.F."/>
            <person name="Anvar Y."/>
            <person name="Smit S."/>
            <person name="Van Straalen N."/>
            <person name="Roelofs D."/>
        </authorList>
    </citation>
    <scope>NUCLEOTIDE SEQUENCE [LARGE SCALE GENOMIC DNA]</scope>
    <source>
        <strain evidence="2 3">VU population</strain>
        <tissue evidence="2">Whole body</tissue>
    </source>
</reference>
<gene>
    <name evidence="2" type="ORF">Fcan01_24351</name>
</gene>
<dbReference type="AlphaFoldDB" id="A0A226D5S4"/>
<keyword evidence="1" id="KW-1133">Transmembrane helix</keyword>
<dbReference type="EMBL" id="LNIX01000031">
    <property type="protein sequence ID" value="OXA40912.1"/>
    <property type="molecule type" value="Genomic_DNA"/>
</dbReference>
<dbReference type="Proteomes" id="UP000198287">
    <property type="component" value="Unassembled WGS sequence"/>
</dbReference>
<keyword evidence="3" id="KW-1185">Reference proteome</keyword>
<organism evidence="2 3">
    <name type="scientific">Folsomia candida</name>
    <name type="common">Springtail</name>
    <dbReference type="NCBI Taxonomy" id="158441"/>
    <lineage>
        <taxon>Eukaryota</taxon>
        <taxon>Metazoa</taxon>
        <taxon>Ecdysozoa</taxon>
        <taxon>Arthropoda</taxon>
        <taxon>Hexapoda</taxon>
        <taxon>Collembola</taxon>
        <taxon>Entomobryomorpha</taxon>
        <taxon>Isotomoidea</taxon>
        <taxon>Isotomidae</taxon>
        <taxon>Proisotominae</taxon>
        <taxon>Folsomia</taxon>
    </lineage>
</organism>
<feature type="transmembrane region" description="Helical" evidence="1">
    <location>
        <begin position="168"/>
        <end position="197"/>
    </location>
</feature>
<protein>
    <recommendedName>
        <fullName evidence="4">Odorant receptor</fullName>
    </recommendedName>
</protein>
<proteinExistence type="predicted"/>
<comment type="caution">
    <text evidence="2">The sequence shown here is derived from an EMBL/GenBank/DDBJ whole genome shotgun (WGS) entry which is preliminary data.</text>
</comment>
<feature type="transmembrane region" description="Helical" evidence="1">
    <location>
        <begin position="124"/>
        <end position="148"/>
    </location>
</feature>
<feature type="transmembrane region" description="Helical" evidence="1">
    <location>
        <begin position="306"/>
        <end position="329"/>
    </location>
</feature>
<feature type="transmembrane region" description="Helical" evidence="1">
    <location>
        <begin position="64"/>
        <end position="87"/>
    </location>
</feature>
<keyword evidence="1" id="KW-0472">Membrane</keyword>
<evidence type="ECO:0000313" key="2">
    <source>
        <dbReference type="EMBL" id="OXA40912.1"/>
    </source>
</evidence>
<accession>A0A226D5S4</accession>